<accession>N9M534</accession>
<dbReference type="SUPFAM" id="SSF53955">
    <property type="entry name" value="Lysozyme-like"/>
    <property type="match status" value="1"/>
</dbReference>
<dbReference type="PATRIC" id="fig|1217705.3.peg.684"/>
<dbReference type="RefSeq" id="WP_005215177.1">
    <property type="nucleotide sequence ID" value="NZ_KB850089.1"/>
</dbReference>
<dbReference type="eggNOG" id="COG5283">
    <property type="taxonomic scope" value="Bacteria"/>
</dbReference>
<gene>
    <name evidence="2" type="ORF">F900_00717</name>
</gene>
<name>N9M534_9GAMM</name>
<keyword evidence="1" id="KW-1133">Transmembrane helix</keyword>
<sequence length="704" mass="76978">MSSTVIRDFLVALTFKTDDSGAKKSKDALDSNEKSAKLLSRALIALASTAVIAVAKTANELEKLYYSSKRIGASAENIRAYGDAISQMSGSAEGAISSLESVARKLRESPGYEGMLKGLGVNTRDQNGQMRDRVEVMKDLSKTLQGMEYYKANSYAGALGIDETTLQAMRDGKFTSEMEKYQKLRKDMGLNDDLAKSGQEFAYQWRDMMMQLKALLEVILMTAGKALIPVLRLLNQLIQFVIHWFGQLDPQLKSFLATGLKIAMLTLVFGGLFSAVAKFAKLLPMLSGLLNIFKALRLVFLASPIGIVLALAAAIALLWDDYQTWKNGGESLIDWSKWSNGLDSAIESIKTLSEQLRNLAQSWIEFGKGSYDKVVEWTSRNIVERVANAIKDPEQAKQQAKAAIQSATTAAAKAVSDTANNIIQDANEKTGVNTGKYKFSFGNDVDGYIKEASKKYNIPEDVLRGFVKMEAGWTGKMSPTGAIGTGQFTKGTWNGLVGTNEGDEIGMTKITKNNFRKSDDPRWNKKINTLATGLLAKQNADILKKYGLPATGENLYLAHNIGAETFARALAGKGASKKGLQAMKDNGMRKGETPEQFVKRQASIYMKHYKTANETVKNEAVARTPANKESLARMAQNASIPEKNTYLTPANAVSNPSSKKVELHQKTDIHISGVSDPVKAAKTVQQEQNAVNLQMSRNAKGVFD</sequence>
<proteinExistence type="predicted"/>
<dbReference type="EMBL" id="APRP01000011">
    <property type="protein sequence ID" value="ENX03623.1"/>
    <property type="molecule type" value="Genomic_DNA"/>
</dbReference>
<dbReference type="Proteomes" id="UP000013248">
    <property type="component" value="Unassembled WGS sequence"/>
</dbReference>
<keyword evidence="1" id="KW-0472">Membrane</keyword>
<dbReference type="STRING" id="1217705.F900_00717"/>
<protein>
    <recommendedName>
        <fullName evidence="4">Transglycosylase SLT domain-containing protein</fullName>
    </recommendedName>
</protein>
<keyword evidence="1" id="KW-0812">Transmembrane</keyword>
<dbReference type="InterPro" id="IPR010090">
    <property type="entry name" value="Phage_tape_meas"/>
</dbReference>
<dbReference type="HOGENOM" id="CLU_382494_0_0_6"/>
<dbReference type="NCBIfam" id="TIGR01760">
    <property type="entry name" value="tape_meas_TP901"/>
    <property type="match status" value="1"/>
</dbReference>
<evidence type="ECO:0000313" key="3">
    <source>
        <dbReference type="Proteomes" id="UP000013248"/>
    </source>
</evidence>
<organism evidence="2 3">
    <name type="scientific">Acinetobacter modestus</name>
    <dbReference type="NCBI Taxonomy" id="1776740"/>
    <lineage>
        <taxon>Bacteria</taxon>
        <taxon>Pseudomonadati</taxon>
        <taxon>Pseudomonadota</taxon>
        <taxon>Gammaproteobacteria</taxon>
        <taxon>Moraxellales</taxon>
        <taxon>Moraxellaceae</taxon>
        <taxon>Acinetobacter</taxon>
    </lineage>
</organism>
<evidence type="ECO:0000256" key="1">
    <source>
        <dbReference type="SAM" id="Phobius"/>
    </source>
</evidence>
<dbReference type="Gene3D" id="1.10.530.10">
    <property type="match status" value="1"/>
</dbReference>
<reference evidence="2 3" key="1">
    <citation type="submission" date="2013-02" db="EMBL/GenBank/DDBJ databases">
        <title>The Genome Sequence of Acinetobacter sp. ANC 3862.</title>
        <authorList>
            <consortium name="The Broad Institute Genome Sequencing Platform"/>
            <consortium name="The Broad Institute Genome Sequencing Center for Infectious Disease"/>
            <person name="Cerqueira G."/>
            <person name="Feldgarden M."/>
            <person name="Courvalin P."/>
            <person name="Perichon B."/>
            <person name="Grillot-Courvalin C."/>
            <person name="Clermont D."/>
            <person name="Rocha E."/>
            <person name="Yoon E.-J."/>
            <person name="Nemec A."/>
            <person name="Walker B."/>
            <person name="Young S.K."/>
            <person name="Zeng Q."/>
            <person name="Gargeya S."/>
            <person name="Fitzgerald M."/>
            <person name="Haas B."/>
            <person name="Abouelleil A."/>
            <person name="Alvarado L."/>
            <person name="Arachchi H.M."/>
            <person name="Berlin A.M."/>
            <person name="Chapman S.B."/>
            <person name="Dewar J."/>
            <person name="Goldberg J."/>
            <person name="Griggs A."/>
            <person name="Gujja S."/>
            <person name="Hansen M."/>
            <person name="Howarth C."/>
            <person name="Imamovic A."/>
            <person name="Larimer J."/>
            <person name="McCowan C."/>
            <person name="Murphy C."/>
            <person name="Neiman D."/>
            <person name="Pearson M."/>
            <person name="Priest M."/>
            <person name="Roberts A."/>
            <person name="Saif S."/>
            <person name="Shea T."/>
            <person name="Sisk P."/>
            <person name="Sykes S."/>
            <person name="Wortman J."/>
            <person name="Nusbaum C."/>
            <person name="Birren B."/>
        </authorList>
    </citation>
    <scope>NUCLEOTIDE SEQUENCE [LARGE SCALE GENOMIC DNA]</scope>
    <source>
        <strain evidence="2 3">ANC 3862</strain>
    </source>
</reference>
<dbReference type="AlphaFoldDB" id="N9M534"/>
<feature type="transmembrane region" description="Helical" evidence="1">
    <location>
        <begin position="214"/>
        <end position="234"/>
    </location>
</feature>
<comment type="caution">
    <text evidence="2">The sequence shown here is derived from an EMBL/GenBank/DDBJ whole genome shotgun (WGS) entry which is preliminary data.</text>
</comment>
<evidence type="ECO:0000313" key="2">
    <source>
        <dbReference type="EMBL" id="ENX03623.1"/>
    </source>
</evidence>
<feature type="transmembrane region" description="Helical" evidence="1">
    <location>
        <begin position="254"/>
        <end position="277"/>
    </location>
</feature>
<evidence type="ECO:0008006" key="4">
    <source>
        <dbReference type="Google" id="ProtNLM"/>
    </source>
</evidence>
<feature type="transmembrane region" description="Helical" evidence="1">
    <location>
        <begin position="298"/>
        <end position="319"/>
    </location>
</feature>
<dbReference type="eggNOG" id="COG0741">
    <property type="taxonomic scope" value="Bacteria"/>
</dbReference>
<dbReference type="InterPro" id="IPR023346">
    <property type="entry name" value="Lysozyme-like_dom_sf"/>
</dbReference>